<dbReference type="Proteomes" id="UP000325313">
    <property type="component" value="Unassembled WGS sequence"/>
</dbReference>
<dbReference type="PANTHER" id="PTHR33246">
    <property type="entry name" value="CCHC-TYPE DOMAIN-CONTAINING PROTEIN"/>
    <property type="match status" value="1"/>
</dbReference>
<evidence type="ECO:0000313" key="2">
    <source>
        <dbReference type="EMBL" id="KAA1106865.1"/>
    </source>
</evidence>
<proteinExistence type="predicted"/>
<feature type="compositionally biased region" description="Basic and acidic residues" evidence="1">
    <location>
        <begin position="1"/>
        <end position="16"/>
    </location>
</feature>
<accession>A0A5B0Q114</accession>
<dbReference type="EMBL" id="VDEP01000309">
    <property type="protein sequence ID" value="KAA1106865.1"/>
    <property type="molecule type" value="Genomic_DNA"/>
</dbReference>
<evidence type="ECO:0000313" key="3">
    <source>
        <dbReference type="Proteomes" id="UP000325313"/>
    </source>
</evidence>
<protein>
    <submittedName>
        <fullName evidence="2">Uncharacterized protein</fullName>
    </submittedName>
</protein>
<name>A0A5B0Q114_PUCGR</name>
<feature type="compositionally biased region" description="Polar residues" evidence="1">
    <location>
        <begin position="17"/>
        <end position="26"/>
    </location>
</feature>
<dbReference type="AlphaFoldDB" id="A0A5B0Q114"/>
<comment type="caution">
    <text evidence="2">The sequence shown here is derived from an EMBL/GenBank/DDBJ whole genome shotgun (WGS) entry which is preliminary data.</text>
</comment>
<dbReference type="PANTHER" id="PTHR33246:SF51">
    <property type="entry name" value="MYB_SANT-LIKE DOMAIN-CONTAINING PROTEIN"/>
    <property type="match status" value="1"/>
</dbReference>
<evidence type="ECO:0000256" key="1">
    <source>
        <dbReference type="SAM" id="MobiDB-lite"/>
    </source>
</evidence>
<feature type="region of interest" description="Disordered" evidence="1">
    <location>
        <begin position="1"/>
        <end position="36"/>
    </location>
</feature>
<gene>
    <name evidence="2" type="ORF">PGTUg99_022504</name>
</gene>
<reference evidence="2 3" key="1">
    <citation type="submission" date="2019-05" db="EMBL/GenBank/DDBJ databases">
        <title>Emergence of the Ug99 lineage of the wheat stem rust pathogen through somatic hybridization.</title>
        <authorList>
            <person name="Li F."/>
            <person name="Upadhyaya N.M."/>
            <person name="Sperschneider J."/>
            <person name="Matny O."/>
            <person name="Nguyen-Phuc H."/>
            <person name="Mago R."/>
            <person name="Raley C."/>
            <person name="Miller M.E."/>
            <person name="Silverstein K.A.T."/>
            <person name="Henningsen E."/>
            <person name="Hirsch C.D."/>
            <person name="Visser B."/>
            <person name="Pretorius Z.A."/>
            <person name="Steffenson B.J."/>
            <person name="Schwessinger B."/>
            <person name="Dodds P.N."/>
            <person name="Figueroa M."/>
        </authorList>
    </citation>
    <scope>NUCLEOTIDE SEQUENCE [LARGE SCALE GENOMIC DNA]</scope>
    <source>
        <strain evidence="2 3">Ug99</strain>
    </source>
</reference>
<sequence length="180" mass="20258">MVPPPPKDKGKGKARDTTPQGTNTPPASGYGIHNTQNAGESVYNQTQQQPANQEYMNQQQIPQIAPNIIKEPGLFYDGENFGKFLMQFERAARAFNASDYDKALQIGQFIKTEELKIQPEAMDGFEKCEWAKLQKEMVKTWGELDNTILYTCNNLVKVTKEYGVNGGIKDHQPKPRCDDS</sequence>
<organism evidence="2 3">
    <name type="scientific">Puccinia graminis f. sp. tritici</name>
    <dbReference type="NCBI Taxonomy" id="56615"/>
    <lineage>
        <taxon>Eukaryota</taxon>
        <taxon>Fungi</taxon>
        <taxon>Dikarya</taxon>
        <taxon>Basidiomycota</taxon>
        <taxon>Pucciniomycotina</taxon>
        <taxon>Pucciniomycetes</taxon>
        <taxon>Pucciniales</taxon>
        <taxon>Pucciniaceae</taxon>
        <taxon>Puccinia</taxon>
    </lineage>
</organism>